<reference evidence="2 3" key="1">
    <citation type="submission" date="2019-01" db="EMBL/GenBank/DDBJ databases">
        <authorList>
            <person name="Ferrante I. M."/>
        </authorList>
    </citation>
    <scope>NUCLEOTIDE SEQUENCE [LARGE SCALE GENOMIC DNA]</scope>
    <source>
        <strain evidence="2 3">B856</strain>
    </source>
</reference>
<proteinExistence type="predicted"/>
<evidence type="ECO:0000313" key="2">
    <source>
        <dbReference type="EMBL" id="VEU34112.1"/>
    </source>
</evidence>
<dbReference type="AlphaFoldDB" id="A0A448YWC6"/>
<accession>A0A448YWC6</accession>
<organism evidence="2 3">
    <name type="scientific">Pseudo-nitzschia multistriata</name>
    <dbReference type="NCBI Taxonomy" id="183589"/>
    <lineage>
        <taxon>Eukaryota</taxon>
        <taxon>Sar</taxon>
        <taxon>Stramenopiles</taxon>
        <taxon>Ochrophyta</taxon>
        <taxon>Bacillariophyta</taxon>
        <taxon>Bacillariophyceae</taxon>
        <taxon>Bacillariophycidae</taxon>
        <taxon>Bacillariales</taxon>
        <taxon>Bacillariaceae</taxon>
        <taxon>Pseudo-nitzschia</taxon>
    </lineage>
</organism>
<name>A0A448YWC6_9STRA</name>
<protein>
    <recommendedName>
        <fullName evidence="4">Glycine zipper domain-containing protein</fullName>
    </recommendedName>
</protein>
<dbReference type="Proteomes" id="UP000291116">
    <property type="component" value="Unassembled WGS sequence"/>
</dbReference>
<feature type="chain" id="PRO_5019409255" description="Glycine zipper domain-containing protein" evidence="1">
    <location>
        <begin position="24"/>
        <end position="260"/>
    </location>
</feature>
<sequence>MITRISFRNFLVMLAVFPSSVSSFNPLNTPKSSPSFHIEDGLKAATVDSTNEEDSWNSLTRMIHSTIEEKGGDSLSEEAKDEIIKTAVAGSVLGTVVGSPLVVGAALGYAGSQMLQGEKGDKAKQVMGQATREVMDRANSAIVFAKQELENEKDLSNVSAKILLAIKDKAGEIKSEAKDSPAIMVEKLKQNVMNSVESQDFKTLPKRSFGALKALLESDEVKNVSTSAIDAIKAGLESEEMKALQNRASKAVKDTLDSKK</sequence>
<keyword evidence="1" id="KW-0732">Signal</keyword>
<gene>
    <name evidence="2" type="ORF">PSNMU_V1.4_AUG-EV-PASAV3_0008060</name>
</gene>
<dbReference type="EMBL" id="CAACVS010000019">
    <property type="protein sequence ID" value="VEU34112.1"/>
    <property type="molecule type" value="Genomic_DNA"/>
</dbReference>
<keyword evidence="3" id="KW-1185">Reference proteome</keyword>
<evidence type="ECO:0008006" key="4">
    <source>
        <dbReference type="Google" id="ProtNLM"/>
    </source>
</evidence>
<evidence type="ECO:0000256" key="1">
    <source>
        <dbReference type="SAM" id="SignalP"/>
    </source>
</evidence>
<evidence type="ECO:0000313" key="3">
    <source>
        <dbReference type="Proteomes" id="UP000291116"/>
    </source>
</evidence>
<dbReference type="OrthoDB" id="41932at2759"/>
<feature type="signal peptide" evidence="1">
    <location>
        <begin position="1"/>
        <end position="23"/>
    </location>
</feature>